<organism evidence="2 3">
    <name type="scientific">Photobacterium galatheae</name>
    <dbReference type="NCBI Taxonomy" id="1654360"/>
    <lineage>
        <taxon>Bacteria</taxon>
        <taxon>Pseudomonadati</taxon>
        <taxon>Pseudomonadota</taxon>
        <taxon>Gammaproteobacteria</taxon>
        <taxon>Vibrionales</taxon>
        <taxon>Vibrionaceae</taxon>
        <taxon>Photobacterium</taxon>
    </lineage>
</organism>
<evidence type="ECO:0000313" key="2">
    <source>
        <dbReference type="EMBL" id="KDM90308.1"/>
    </source>
</evidence>
<dbReference type="EMBL" id="JMIB01000034">
    <property type="protein sequence ID" value="KDM90308.1"/>
    <property type="molecule type" value="Genomic_DNA"/>
</dbReference>
<accession>A0A066RSD8</accession>
<evidence type="ECO:0000313" key="3">
    <source>
        <dbReference type="Proteomes" id="UP000027192"/>
    </source>
</evidence>
<keyword evidence="1" id="KW-0472">Membrane</keyword>
<feature type="transmembrane region" description="Helical" evidence="1">
    <location>
        <begin position="31"/>
        <end position="54"/>
    </location>
</feature>
<gene>
    <name evidence="2" type="ORF">EA58_17580</name>
</gene>
<comment type="caution">
    <text evidence="2">The sequence shown here is derived from an EMBL/GenBank/DDBJ whole genome shotgun (WGS) entry which is preliminary data.</text>
</comment>
<evidence type="ECO:0000256" key="1">
    <source>
        <dbReference type="SAM" id="Phobius"/>
    </source>
</evidence>
<protein>
    <submittedName>
        <fullName evidence="2">Uncharacterized protein</fullName>
    </submittedName>
</protein>
<proteinExistence type="predicted"/>
<sequence>MDQVLFNFISVIITVTLMVSQKMFHFSMYALVFSGICTQCRMFFWFLFICTGNVPVMMDAPKA</sequence>
<dbReference type="AlphaFoldDB" id="A0A066RSD8"/>
<dbReference type="Proteomes" id="UP000027192">
    <property type="component" value="Unassembled WGS sequence"/>
</dbReference>
<keyword evidence="3" id="KW-1185">Reference proteome</keyword>
<keyword evidence="1" id="KW-0812">Transmembrane</keyword>
<dbReference type="STRING" id="1654360.EA58_17580"/>
<reference evidence="2 3" key="1">
    <citation type="submission" date="2014-04" db="EMBL/GenBank/DDBJ databases">
        <title>Draft genome sequence of Photobacterium halotolerans S2753: a solonamide, ngercheumicin and holomycin producer.</title>
        <authorList>
            <person name="Machado H.R."/>
            <person name="Gram L."/>
        </authorList>
    </citation>
    <scope>NUCLEOTIDE SEQUENCE [LARGE SCALE GENOMIC DNA]</scope>
    <source>
        <strain evidence="2 3">S2753</strain>
    </source>
</reference>
<keyword evidence="1" id="KW-1133">Transmembrane helix</keyword>
<name>A0A066RSD8_9GAMM</name>